<feature type="chain" id="PRO_5021892167" description="Glutathione peroxidase" evidence="6">
    <location>
        <begin position="25"/>
        <end position="186"/>
    </location>
</feature>
<evidence type="ECO:0000256" key="4">
    <source>
        <dbReference type="PIRSR" id="PIRSR000303-1"/>
    </source>
</evidence>
<dbReference type="InterPro" id="IPR036249">
    <property type="entry name" value="Thioredoxin-like_sf"/>
</dbReference>
<feature type="signal peptide" evidence="6">
    <location>
        <begin position="1"/>
        <end position="24"/>
    </location>
</feature>
<dbReference type="PROSITE" id="PS00460">
    <property type="entry name" value="GLUTATHIONE_PEROXID_1"/>
    <property type="match status" value="1"/>
</dbReference>
<keyword evidence="6" id="KW-0732">Signal</keyword>
<evidence type="ECO:0000256" key="2">
    <source>
        <dbReference type="ARBA" id="ARBA00022559"/>
    </source>
</evidence>
<accession>A0A518IRI3</accession>
<dbReference type="FunFam" id="3.40.30.10:FF:000010">
    <property type="entry name" value="Glutathione peroxidase"/>
    <property type="match status" value="1"/>
</dbReference>
<dbReference type="SUPFAM" id="SSF52833">
    <property type="entry name" value="Thioredoxin-like"/>
    <property type="match status" value="1"/>
</dbReference>
<evidence type="ECO:0000256" key="3">
    <source>
        <dbReference type="ARBA" id="ARBA00023002"/>
    </source>
</evidence>
<dbReference type="PROSITE" id="PS00763">
    <property type="entry name" value="GLUTATHIONE_PEROXID_2"/>
    <property type="match status" value="1"/>
</dbReference>
<evidence type="ECO:0000256" key="1">
    <source>
        <dbReference type="ARBA" id="ARBA00006926"/>
    </source>
</evidence>
<dbReference type="Pfam" id="PF00255">
    <property type="entry name" value="GSHPx"/>
    <property type="match status" value="1"/>
</dbReference>
<dbReference type="EMBL" id="CP036318">
    <property type="protein sequence ID" value="QDV55700.1"/>
    <property type="molecule type" value="Genomic_DNA"/>
</dbReference>
<gene>
    <name evidence="8" type="primary">gpx1</name>
    <name evidence="8" type="ORF">Mal33_16790</name>
</gene>
<reference evidence="8 9" key="1">
    <citation type="submission" date="2019-02" db="EMBL/GenBank/DDBJ databases">
        <title>Deep-cultivation of Planctomycetes and their phenomic and genomic characterization uncovers novel biology.</title>
        <authorList>
            <person name="Wiegand S."/>
            <person name="Jogler M."/>
            <person name="Boedeker C."/>
            <person name="Pinto D."/>
            <person name="Vollmers J."/>
            <person name="Rivas-Marin E."/>
            <person name="Kohn T."/>
            <person name="Peeters S.H."/>
            <person name="Heuer A."/>
            <person name="Rast P."/>
            <person name="Oberbeckmann S."/>
            <person name="Bunk B."/>
            <person name="Jeske O."/>
            <person name="Meyerdierks A."/>
            <person name="Storesund J.E."/>
            <person name="Kallscheuer N."/>
            <person name="Luecker S."/>
            <person name="Lage O.M."/>
            <person name="Pohl T."/>
            <person name="Merkel B.J."/>
            <person name="Hornburger P."/>
            <person name="Mueller R.-W."/>
            <person name="Bruemmer F."/>
            <person name="Labrenz M."/>
            <person name="Spormann A.M."/>
            <person name="Op den Camp H."/>
            <person name="Overmann J."/>
            <person name="Amann R."/>
            <person name="Jetten M.S.M."/>
            <person name="Mascher T."/>
            <person name="Medema M.H."/>
            <person name="Devos D.P."/>
            <person name="Kaster A.-K."/>
            <person name="Ovreas L."/>
            <person name="Rohde M."/>
            <person name="Galperin M.Y."/>
            <person name="Jogler C."/>
        </authorList>
    </citation>
    <scope>NUCLEOTIDE SEQUENCE [LARGE SCALE GENOMIC DNA]</scope>
    <source>
        <strain evidence="8 9">Mal33</strain>
    </source>
</reference>
<dbReference type="GO" id="GO:0034599">
    <property type="term" value="P:cellular response to oxidative stress"/>
    <property type="evidence" value="ECO:0007669"/>
    <property type="project" value="TreeGrafter"/>
</dbReference>
<dbReference type="PRINTS" id="PR01011">
    <property type="entry name" value="GLUTPROXDASE"/>
</dbReference>
<dbReference type="InterPro" id="IPR000889">
    <property type="entry name" value="Glutathione_peroxidase"/>
</dbReference>
<dbReference type="GO" id="GO:0004601">
    <property type="term" value="F:peroxidase activity"/>
    <property type="evidence" value="ECO:0007669"/>
    <property type="project" value="UniProtKB-KW"/>
</dbReference>
<dbReference type="Proteomes" id="UP000316770">
    <property type="component" value="Chromosome"/>
</dbReference>
<evidence type="ECO:0000313" key="9">
    <source>
        <dbReference type="Proteomes" id="UP000316770"/>
    </source>
</evidence>
<dbReference type="InterPro" id="IPR029759">
    <property type="entry name" value="GPX_AS"/>
</dbReference>
<dbReference type="RefSeq" id="WP_420876889.1">
    <property type="nucleotide sequence ID" value="NZ_CP036318.1"/>
</dbReference>
<name>A0A518IRI3_9BACT</name>
<dbReference type="PANTHER" id="PTHR11592:SF78">
    <property type="entry name" value="GLUTATHIONE PEROXIDASE"/>
    <property type="match status" value="1"/>
</dbReference>
<dbReference type="PROSITE" id="PS51355">
    <property type="entry name" value="GLUTATHIONE_PEROXID_3"/>
    <property type="match status" value="1"/>
</dbReference>
<evidence type="ECO:0000256" key="5">
    <source>
        <dbReference type="RuleBase" id="RU000499"/>
    </source>
</evidence>
<organism evidence="8 9">
    <name type="scientific">Rosistilla oblonga</name>
    <dbReference type="NCBI Taxonomy" id="2527990"/>
    <lineage>
        <taxon>Bacteria</taxon>
        <taxon>Pseudomonadati</taxon>
        <taxon>Planctomycetota</taxon>
        <taxon>Planctomycetia</taxon>
        <taxon>Pirellulales</taxon>
        <taxon>Pirellulaceae</taxon>
        <taxon>Rosistilla</taxon>
    </lineage>
</organism>
<evidence type="ECO:0000259" key="7">
    <source>
        <dbReference type="PROSITE" id="PS51352"/>
    </source>
</evidence>
<keyword evidence="9" id="KW-1185">Reference proteome</keyword>
<protein>
    <recommendedName>
        <fullName evidence="5">Glutathione peroxidase</fullName>
    </recommendedName>
</protein>
<dbReference type="InterPro" id="IPR013766">
    <property type="entry name" value="Thioredoxin_domain"/>
</dbReference>
<feature type="domain" description="Thioredoxin" evidence="7">
    <location>
        <begin position="22"/>
        <end position="186"/>
    </location>
</feature>
<keyword evidence="3 5" id="KW-0560">Oxidoreductase</keyword>
<evidence type="ECO:0000313" key="8">
    <source>
        <dbReference type="EMBL" id="QDV55700.1"/>
    </source>
</evidence>
<dbReference type="PIRSF" id="PIRSF000303">
    <property type="entry name" value="Glutathion_perox"/>
    <property type="match status" value="1"/>
</dbReference>
<dbReference type="PROSITE" id="PS51352">
    <property type="entry name" value="THIOREDOXIN_2"/>
    <property type="match status" value="1"/>
</dbReference>
<dbReference type="InterPro" id="IPR029760">
    <property type="entry name" value="GPX_CS"/>
</dbReference>
<evidence type="ECO:0000256" key="6">
    <source>
        <dbReference type="SAM" id="SignalP"/>
    </source>
</evidence>
<dbReference type="Gene3D" id="3.40.30.10">
    <property type="entry name" value="Glutaredoxin"/>
    <property type="match status" value="1"/>
</dbReference>
<sequence precursor="true">MSKISFSMLALSFLLGFAVNTANAHDHLTDFKMESIEGKTVDLAQFKGKAILVVNVASECGLTPQYEGLQALYEKYKDKGLVVLGFPCNQFHEQEPGTSAEIQSFCKSNYDVSFPMFAKVKVKGDDACPLYKHLTAADTKPKGAGKVSWNFEKFLVDGHGHVVGRYGPQTEPDDAALTQQIESLLK</sequence>
<dbReference type="AlphaFoldDB" id="A0A518IRI3"/>
<dbReference type="PANTHER" id="PTHR11592">
    <property type="entry name" value="GLUTATHIONE PEROXIDASE"/>
    <property type="match status" value="1"/>
</dbReference>
<keyword evidence="2 5" id="KW-0575">Peroxidase</keyword>
<proteinExistence type="inferred from homology"/>
<comment type="similarity">
    <text evidence="1 5">Belongs to the glutathione peroxidase family.</text>
</comment>
<dbReference type="CDD" id="cd00340">
    <property type="entry name" value="GSH_Peroxidase"/>
    <property type="match status" value="1"/>
</dbReference>
<feature type="active site" evidence="4">
    <location>
        <position position="60"/>
    </location>
</feature>